<dbReference type="PANTHER" id="PTHR11614">
    <property type="entry name" value="PHOSPHOLIPASE-RELATED"/>
    <property type="match status" value="1"/>
</dbReference>
<comment type="caution">
    <text evidence="2">The sequence shown here is derived from an EMBL/GenBank/DDBJ whole genome shotgun (WGS) entry which is preliminary data.</text>
</comment>
<organism evidence="2 3">
    <name type="scientific">Paracoccus aestuariivivens</name>
    <dbReference type="NCBI Taxonomy" id="1820333"/>
    <lineage>
        <taxon>Bacteria</taxon>
        <taxon>Pseudomonadati</taxon>
        <taxon>Pseudomonadota</taxon>
        <taxon>Alphaproteobacteria</taxon>
        <taxon>Rhodobacterales</taxon>
        <taxon>Paracoccaceae</taxon>
        <taxon>Paracoccus</taxon>
    </lineage>
</organism>
<dbReference type="GO" id="GO:0016787">
    <property type="term" value="F:hydrolase activity"/>
    <property type="evidence" value="ECO:0007669"/>
    <property type="project" value="UniProtKB-KW"/>
</dbReference>
<evidence type="ECO:0000259" key="1">
    <source>
        <dbReference type="Pfam" id="PF12146"/>
    </source>
</evidence>
<dbReference type="Gene3D" id="3.40.50.1820">
    <property type="entry name" value="alpha/beta hydrolase"/>
    <property type="match status" value="1"/>
</dbReference>
<dbReference type="InterPro" id="IPR022742">
    <property type="entry name" value="Hydrolase_4"/>
</dbReference>
<feature type="domain" description="Serine aminopeptidase S33" evidence="1">
    <location>
        <begin position="39"/>
        <end position="294"/>
    </location>
</feature>
<gene>
    <name evidence="2" type="ORF">GL286_06840</name>
</gene>
<name>A0A6L6J778_9RHOB</name>
<dbReference type="SUPFAM" id="SSF53474">
    <property type="entry name" value="alpha/beta-Hydrolases"/>
    <property type="match status" value="1"/>
</dbReference>
<dbReference type="Proteomes" id="UP000478183">
    <property type="component" value="Unassembled WGS sequence"/>
</dbReference>
<sequence length="325" mass="35648">MTPAEFRTLPGDSPPQAKAFWLRTEDGVRLRAALWRSDSPQGSVLLFPGRTEYIEKYDPVALQLNAAGFDVISADWRGQGQSDRLIADPRPGHIAHFLDYQRDVIELVVAAKELGLPRPWHLLAHSMGGAIGFAALQDGLPVVSAAFSAPMWGLNRTWPVLQLARLITALAEKTGYSECPAPGSGGYDPFVLRASFRKNLLTTDGPRWGRIVAEAASWPEQAIGGVSNHWLSEALAECTRMAALPSPALPALVGLGSDERIVSPDAIRRRVRMWPEARLMLLPGCRHEPMMERDRIRTLFLDAVLTHFRTAAQRPDPPNGEGSGI</sequence>
<dbReference type="InterPro" id="IPR000073">
    <property type="entry name" value="AB_hydrolase_1"/>
</dbReference>
<proteinExistence type="predicted"/>
<dbReference type="Pfam" id="PF12146">
    <property type="entry name" value="Hydrolase_4"/>
    <property type="match status" value="1"/>
</dbReference>
<dbReference type="InterPro" id="IPR051044">
    <property type="entry name" value="MAG_DAG_Lipase"/>
</dbReference>
<dbReference type="RefSeq" id="WP_170295075.1">
    <property type="nucleotide sequence ID" value="NZ_WMIE01000002.1"/>
</dbReference>
<dbReference type="PRINTS" id="PR00111">
    <property type="entry name" value="ABHYDROLASE"/>
</dbReference>
<accession>A0A6L6J778</accession>
<evidence type="ECO:0000313" key="3">
    <source>
        <dbReference type="Proteomes" id="UP000478183"/>
    </source>
</evidence>
<dbReference type="EMBL" id="WMIE01000002">
    <property type="protein sequence ID" value="MTH77436.1"/>
    <property type="molecule type" value="Genomic_DNA"/>
</dbReference>
<evidence type="ECO:0000313" key="2">
    <source>
        <dbReference type="EMBL" id="MTH77436.1"/>
    </source>
</evidence>
<dbReference type="AlphaFoldDB" id="A0A6L6J778"/>
<dbReference type="InterPro" id="IPR029058">
    <property type="entry name" value="AB_hydrolase_fold"/>
</dbReference>
<reference evidence="2 3" key="1">
    <citation type="submission" date="2019-11" db="EMBL/GenBank/DDBJ databases">
        <authorList>
            <person name="Dong K."/>
        </authorList>
    </citation>
    <scope>NUCLEOTIDE SEQUENCE [LARGE SCALE GENOMIC DNA]</scope>
    <source>
        <strain evidence="2 3">NBRC 111993</strain>
    </source>
</reference>
<keyword evidence="3" id="KW-1185">Reference proteome</keyword>
<protein>
    <submittedName>
        <fullName evidence="2">Alpha/beta fold hydrolase</fullName>
    </submittedName>
</protein>
<keyword evidence="2" id="KW-0378">Hydrolase</keyword>